<organism evidence="1 2">
    <name type="scientific">Nereida ignava</name>
    <dbReference type="NCBI Taxonomy" id="282199"/>
    <lineage>
        <taxon>Bacteria</taxon>
        <taxon>Pseudomonadati</taxon>
        <taxon>Pseudomonadota</taxon>
        <taxon>Alphaproteobacteria</taxon>
        <taxon>Rhodobacterales</taxon>
        <taxon>Roseobacteraceae</taxon>
        <taxon>Nereida</taxon>
    </lineage>
</organism>
<proteinExistence type="predicted"/>
<protein>
    <submittedName>
        <fullName evidence="1">Uncharacterized protein</fullName>
    </submittedName>
</protein>
<gene>
    <name evidence="1" type="ORF">NIG5292_02844</name>
</gene>
<evidence type="ECO:0000313" key="2">
    <source>
        <dbReference type="Proteomes" id="UP000048949"/>
    </source>
</evidence>
<sequence length="72" mass="7568">MYVAGDIASVLLIGVPPTAVTGSNNTAIARHKGELIAIGRSLRLKQCLGAPKEDPGQFPDESALQRLEGLLQ</sequence>
<evidence type="ECO:0000313" key="1">
    <source>
        <dbReference type="EMBL" id="CRK76777.1"/>
    </source>
</evidence>
<keyword evidence="2" id="KW-1185">Reference proteome</keyword>
<dbReference type="AlphaFoldDB" id="A0A0U1NPW4"/>
<dbReference type="EMBL" id="CVQV01000040">
    <property type="protein sequence ID" value="CRK76777.1"/>
    <property type="molecule type" value="Genomic_DNA"/>
</dbReference>
<reference evidence="1 2" key="1">
    <citation type="submission" date="2015-04" db="EMBL/GenBank/DDBJ databases">
        <authorList>
            <person name="Syromyatnikov M.Y."/>
            <person name="Popov V.N."/>
        </authorList>
    </citation>
    <scope>NUCLEOTIDE SEQUENCE [LARGE SCALE GENOMIC DNA]</scope>
    <source>
        <strain evidence="1 2">CECT 5292</strain>
    </source>
</reference>
<accession>A0A0U1NPW4</accession>
<name>A0A0U1NPW4_9RHOB</name>
<dbReference type="Proteomes" id="UP000048949">
    <property type="component" value="Unassembled WGS sequence"/>
</dbReference>